<keyword evidence="3" id="KW-0547">Nucleotide-binding</keyword>
<evidence type="ECO:0000259" key="2">
    <source>
        <dbReference type="PROSITE" id="PS51194"/>
    </source>
</evidence>
<dbReference type="InterPro" id="IPR027417">
    <property type="entry name" value="P-loop_NTPase"/>
</dbReference>
<dbReference type="RefSeq" id="WP_273000700.1">
    <property type="nucleotide sequence ID" value="NZ_PEBV01000049.1"/>
</dbReference>
<comment type="caution">
    <text evidence="3">The sequence shown here is derived from an EMBL/GenBank/DDBJ whole genome shotgun (WGS) entry which is preliminary data.</text>
</comment>
<dbReference type="SMART" id="SM00490">
    <property type="entry name" value="HELICc"/>
    <property type="match status" value="1"/>
</dbReference>
<dbReference type="InterPro" id="IPR001650">
    <property type="entry name" value="Helicase_C-like"/>
</dbReference>
<name>A0A2T5G4R2_HYDSH</name>
<keyword evidence="1" id="KW-0175">Coiled coil</keyword>
<keyword evidence="3" id="KW-0378">Hydrolase</keyword>
<keyword evidence="3" id="KW-0067">ATP-binding</keyword>
<dbReference type="Pfam" id="PF00271">
    <property type="entry name" value="Helicase_C"/>
    <property type="match status" value="1"/>
</dbReference>
<dbReference type="PROSITE" id="PS51194">
    <property type="entry name" value="HELICASE_CTER"/>
    <property type="match status" value="1"/>
</dbReference>
<sequence length="1327" mass="148815">MTEVNSGLRLFLVEEVVRDLLGPRLGPDESTERNPLGEYVTGILRPVRRNRPSGISEAERSDPELEFEVVGDAASYEEDDEDLQEQPPVLFSPALDPKNPPSMMGISFMTDGPPTVTLELCITWGRYFESVKSDGDDGKVKKLWKRHPRYWNRTVTVKDGDVFYLVPGKNGEAHDSPSPDRNAEVSLHIRVTEGPGGKGSRVHIHLVNRINDSSVDGTNAPVHTHIFQPSIRVLLGNGTRLLPLRLSEGNEQEEELDFIYRNRPVYARGYLCSAVWRDIDPERPHGDGGERRCLTWADGKILPPDVRERFLSPDVRSEFLPVYAAQAPSFDWDDSHGSRPELDPERLSSTCSAEKLIPMIEPVAEGYRNWLARQKEEAAGLTGRDAAVAKRLIDEAERVLKRIERGIDLLRTDPDARLAFAFANRAMWLQARWKNRSLKWRPFQLGFLISVIESVANPDSEDRKVCDLLWVPTGGGKTEAYLALVAFTLAYRRRRVLRDGRDHLAAAGTAVISRYTLRLLTLQQFRRTLSTVTACEYLRVAKTEEGTVGWRPGDCRDGSNFIWGTVRFSLGLWVGGALTPNALKDSFSRGRKVSNGALGLLQNAGESTETQRGEPAQVIRCPACDALLAIPGGGIGPGEHEIHLVLSQDIDTVRSGLQSYTGNPFSEIPGCSRVNWNLTRLPSGKTVLSLRMELKSTLTARDFNGWWEGFSRNSGFVIESASAARPGYFIRFRRKQKQGKGSEFTPVDFEIWCPNPECPLGDHGWFESVPEDDYSHYSRRAKPGISRGYTKAFLPGGELLELPGGAGYFRRVIDAWHSGENLPFTASRIPVPAYTVDEQLYARLPSVIIGTADKFARLSYEPKTGNLFGRVNFYSPENGYEFREPGASGRTGTGIEPLDPPDLILQDELHLVEGPLGSIMGLYEIAVDRFSSRGKTPVKYVASTATIREAESQVQAVFGRSLAIFPPRGLDADDRFFIRTREPHPYDESRPGQLFLGFAAPGGGSLKPLYRLWAILLQAAWERRNDPDYRYFRTLTGYFNAVRELAGVRAMMRQDIPAHVNTLGPFRRTEPRRLKEETVIELSSRIDSTDLPAILANLESSGENAPDALLATSMFGTGVDVSRLSLMIVHGQPKTTASYIQAAGRVGRERAALVITFYRVTRPRDLSHYEFFGGYHRQMYRFVEPVTVMPFSPGALDFAAGPVAVALLRNGFDTDPAWRENPLFITEDKGWREAHDIAKIFQERRLLQPELRRPDEDSVGFRIRQGLDRWRSIAESRSDLKYEEYFEATRPVVLGTPDHERAGLSVVYRNAPQSLREVEEKVLIRIK</sequence>
<protein>
    <submittedName>
        <fullName evidence="3">Superfamily II DNA and RNA helicase</fullName>
    </submittedName>
</protein>
<evidence type="ECO:0000313" key="3">
    <source>
        <dbReference type="EMBL" id="PTQ51172.1"/>
    </source>
</evidence>
<organism evidence="3 4">
    <name type="scientific">Hydrogenibacillus schlegelii</name>
    <name type="common">Bacillus schlegelii</name>
    <dbReference type="NCBI Taxonomy" id="1484"/>
    <lineage>
        <taxon>Bacteria</taxon>
        <taxon>Bacillati</taxon>
        <taxon>Bacillota</taxon>
        <taxon>Bacilli</taxon>
        <taxon>Bacillales</taxon>
        <taxon>Bacillales Family X. Incertae Sedis</taxon>
        <taxon>Hydrogenibacillus</taxon>
    </lineage>
</organism>
<evidence type="ECO:0000256" key="1">
    <source>
        <dbReference type="SAM" id="Coils"/>
    </source>
</evidence>
<keyword evidence="3" id="KW-0347">Helicase</keyword>
<reference evidence="3 4" key="1">
    <citation type="submission" date="2017-08" db="EMBL/GenBank/DDBJ databases">
        <title>Burning lignite coal seam in the remote Altai Mountains harbors a hydrogen-driven thermophilic microbial community.</title>
        <authorList>
            <person name="Kadnikov V.V."/>
            <person name="Mardanov A.V."/>
            <person name="Ivasenko D."/>
            <person name="Beletsky A.V."/>
            <person name="Karnachuk O.V."/>
            <person name="Ravin N.V."/>
        </authorList>
    </citation>
    <scope>NUCLEOTIDE SEQUENCE [LARGE SCALE GENOMIC DNA]</scope>
    <source>
        <strain evidence="3">AL33</strain>
    </source>
</reference>
<dbReference type="EMBL" id="PEBV01000049">
    <property type="protein sequence ID" value="PTQ51172.1"/>
    <property type="molecule type" value="Genomic_DNA"/>
</dbReference>
<dbReference type="Gene3D" id="3.40.50.300">
    <property type="entry name" value="P-loop containing nucleotide triphosphate hydrolases"/>
    <property type="match status" value="1"/>
</dbReference>
<dbReference type="Proteomes" id="UP000244180">
    <property type="component" value="Unassembled WGS sequence"/>
</dbReference>
<gene>
    <name evidence="3" type="ORF">HSCHL_1389</name>
</gene>
<accession>A0A2T5G4R2</accession>
<dbReference type="NCBIfam" id="NF038326">
    <property type="entry name" value="DISARM_DrmAL"/>
    <property type="match status" value="1"/>
</dbReference>
<feature type="domain" description="Helicase C-terminal" evidence="2">
    <location>
        <begin position="1034"/>
        <end position="1187"/>
    </location>
</feature>
<dbReference type="SUPFAM" id="SSF52540">
    <property type="entry name" value="P-loop containing nucleoside triphosphate hydrolases"/>
    <property type="match status" value="1"/>
</dbReference>
<dbReference type="GO" id="GO:0004386">
    <property type="term" value="F:helicase activity"/>
    <property type="evidence" value="ECO:0007669"/>
    <property type="project" value="UniProtKB-KW"/>
</dbReference>
<evidence type="ECO:0000313" key="4">
    <source>
        <dbReference type="Proteomes" id="UP000244180"/>
    </source>
</evidence>
<feature type="coiled-coil region" evidence="1">
    <location>
        <begin position="386"/>
        <end position="413"/>
    </location>
</feature>
<proteinExistence type="predicted"/>
<dbReference type="CDD" id="cd18785">
    <property type="entry name" value="SF2_C"/>
    <property type="match status" value="1"/>
</dbReference>